<dbReference type="Proteomes" id="UP000091857">
    <property type="component" value="Chromosome 2"/>
</dbReference>
<evidence type="ECO:0000313" key="1">
    <source>
        <dbReference type="EMBL" id="OAY57812.1"/>
    </source>
</evidence>
<evidence type="ECO:0000313" key="2">
    <source>
        <dbReference type="Proteomes" id="UP000091857"/>
    </source>
</evidence>
<protein>
    <submittedName>
        <fullName evidence="1">Uncharacterized protein</fullName>
    </submittedName>
</protein>
<name>A0A2C9WEU5_MANES</name>
<dbReference type="AlphaFoldDB" id="A0A2C9WEU5"/>
<dbReference type="Gramene" id="Manes.02G126400.1.v8.1">
    <property type="protein sequence ID" value="Manes.02G126400.1.v8.1.CDS.1"/>
    <property type="gene ID" value="Manes.02G126400.v8.1"/>
</dbReference>
<accession>A0A2C9WEU5</accession>
<keyword evidence="2" id="KW-1185">Reference proteome</keyword>
<comment type="caution">
    <text evidence="1">The sequence shown here is derived from an EMBL/GenBank/DDBJ whole genome shotgun (WGS) entry which is preliminary data.</text>
</comment>
<dbReference type="OMA" id="YKTRICA"/>
<reference evidence="2" key="1">
    <citation type="journal article" date="2016" name="Nat. Biotechnol.">
        <title>Sequencing wild and cultivated cassava and related species reveals extensive interspecific hybridization and genetic diversity.</title>
        <authorList>
            <person name="Bredeson J.V."/>
            <person name="Lyons J.B."/>
            <person name="Prochnik S.E."/>
            <person name="Wu G.A."/>
            <person name="Ha C.M."/>
            <person name="Edsinger-Gonzales E."/>
            <person name="Grimwood J."/>
            <person name="Schmutz J."/>
            <person name="Rabbi I.Y."/>
            <person name="Egesi C."/>
            <person name="Nauluvula P."/>
            <person name="Lebot V."/>
            <person name="Ndunguru J."/>
            <person name="Mkamilo G."/>
            <person name="Bart R.S."/>
            <person name="Setter T.L."/>
            <person name="Gleadow R.M."/>
            <person name="Kulakow P."/>
            <person name="Ferguson M.E."/>
            <person name="Rounsley S."/>
            <person name="Rokhsar D.S."/>
        </authorList>
    </citation>
    <scope>NUCLEOTIDE SEQUENCE [LARGE SCALE GENOMIC DNA]</scope>
    <source>
        <strain evidence="2">cv. AM560-2</strain>
    </source>
</reference>
<gene>
    <name evidence="1" type="ORF">MANES_02G126400v8</name>
</gene>
<proteinExistence type="predicted"/>
<sequence length="75" mass="8040">MASLLLLLSALVRPKNPNLAFSTAASSSLASSCAGAFSSSHSKRPVLTNDTKKYESEILAEDLQEPKFSIDLSWP</sequence>
<dbReference type="EMBL" id="CM004388">
    <property type="protein sequence ID" value="OAY57812.1"/>
    <property type="molecule type" value="Genomic_DNA"/>
</dbReference>
<organism evidence="1 2">
    <name type="scientific">Manihot esculenta</name>
    <name type="common">Cassava</name>
    <name type="synonym">Jatropha manihot</name>
    <dbReference type="NCBI Taxonomy" id="3983"/>
    <lineage>
        <taxon>Eukaryota</taxon>
        <taxon>Viridiplantae</taxon>
        <taxon>Streptophyta</taxon>
        <taxon>Embryophyta</taxon>
        <taxon>Tracheophyta</taxon>
        <taxon>Spermatophyta</taxon>
        <taxon>Magnoliopsida</taxon>
        <taxon>eudicotyledons</taxon>
        <taxon>Gunneridae</taxon>
        <taxon>Pentapetalae</taxon>
        <taxon>rosids</taxon>
        <taxon>fabids</taxon>
        <taxon>Malpighiales</taxon>
        <taxon>Euphorbiaceae</taxon>
        <taxon>Crotonoideae</taxon>
        <taxon>Manihoteae</taxon>
        <taxon>Manihot</taxon>
    </lineage>
</organism>